<evidence type="ECO:0000313" key="3">
    <source>
        <dbReference type="Proteomes" id="UP000800039"/>
    </source>
</evidence>
<evidence type="ECO:0000256" key="1">
    <source>
        <dbReference type="SAM" id="MobiDB-lite"/>
    </source>
</evidence>
<dbReference type="GeneID" id="63854058"/>
<name>A0A9P4L7D9_9PLEO</name>
<dbReference type="AlphaFoldDB" id="A0A9P4L7D9"/>
<evidence type="ECO:0000313" key="2">
    <source>
        <dbReference type="EMBL" id="KAF1844850.1"/>
    </source>
</evidence>
<gene>
    <name evidence="2" type="ORF">K460DRAFT_405130</name>
</gene>
<feature type="compositionally biased region" description="Polar residues" evidence="1">
    <location>
        <begin position="56"/>
        <end position="73"/>
    </location>
</feature>
<feature type="region of interest" description="Disordered" evidence="1">
    <location>
        <begin position="50"/>
        <end position="81"/>
    </location>
</feature>
<sequence length="259" mass="29031">MDTNQTLRELTFSLGSDSSSVYSDDELISEANSTGTEVHHRRTILQSTIDGMPRENGQNFERPSDSSLRQTGSPHDLKEVNDPCLAYSNSSRALYRFATTEEAQELCRREAGSRRSSLQDSMPVTKPIIEVPEMQSPRLRAIHSSRNLSELELTDLSTQSQRDATLQALSGNAPHSNEQEEHADFAITRRQGRVDWRETSANDRPPRASLYSTKGHEYSLGDHTRGYPSGEYITQLGELSPSPAQTRKNSLLKRLFCVC</sequence>
<keyword evidence="3" id="KW-1185">Reference proteome</keyword>
<dbReference type="RefSeq" id="XP_040787413.1">
    <property type="nucleotide sequence ID" value="XM_040936808.1"/>
</dbReference>
<dbReference type="Proteomes" id="UP000800039">
    <property type="component" value="Unassembled WGS sequence"/>
</dbReference>
<comment type="caution">
    <text evidence="2">The sequence shown here is derived from an EMBL/GenBank/DDBJ whole genome shotgun (WGS) entry which is preliminary data.</text>
</comment>
<dbReference type="EMBL" id="ML976616">
    <property type="protein sequence ID" value="KAF1844850.1"/>
    <property type="molecule type" value="Genomic_DNA"/>
</dbReference>
<reference evidence="2" key="1">
    <citation type="submission" date="2020-01" db="EMBL/GenBank/DDBJ databases">
        <authorList>
            <consortium name="DOE Joint Genome Institute"/>
            <person name="Haridas S."/>
            <person name="Albert R."/>
            <person name="Binder M."/>
            <person name="Bloem J."/>
            <person name="Labutti K."/>
            <person name="Salamov A."/>
            <person name="Andreopoulos B."/>
            <person name="Baker S.E."/>
            <person name="Barry K."/>
            <person name="Bills G."/>
            <person name="Bluhm B.H."/>
            <person name="Cannon C."/>
            <person name="Castanera R."/>
            <person name="Culley D.E."/>
            <person name="Daum C."/>
            <person name="Ezra D."/>
            <person name="Gonzalez J.B."/>
            <person name="Henrissat B."/>
            <person name="Kuo A."/>
            <person name="Liang C."/>
            <person name="Lipzen A."/>
            <person name="Lutzoni F."/>
            <person name="Magnuson J."/>
            <person name="Mondo S."/>
            <person name="Nolan M."/>
            <person name="Ohm R."/>
            <person name="Pangilinan J."/>
            <person name="Park H.-J."/>
            <person name="Ramirez L."/>
            <person name="Alfaro M."/>
            <person name="Sun H."/>
            <person name="Tritt A."/>
            <person name="Yoshinaga Y."/>
            <person name="Zwiers L.-H."/>
            <person name="Turgeon B.G."/>
            <person name="Goodwin S.B."/>
            <person name="Spatafora J.W."/>
            <person name="Crous P.W."/>
            <person name="Grigoriev I.V."/>
        </authorList>
    </citation>
    <scope>NUCLEOTIDE SEQUENCE</scope>
    <source>
        <strain evidence="2">CBS 394.84</strain>
    </source>
</reference>
<dbReference type="OrthoDB" id="10654792at2759"/>
<accession>A0A9P4L7D9</accession>
<protein>
    <submittedName>
        <fullName evidence="2">Uncharacterized protein</fullName>
    </submittedName>
</protein>
<proteinExistence type="predicted"/>
<organism evidence="2 3">
    <name type="scientific">Cucurbitaria berberidis CBS 394.84</name>
    <dbReference type="NCBI Taxonomy" id="1168544"/>
    <lineage>
        <taxon>Eukaryota</taxon>
        <taxon>Fungi</taxon>
        <taxon>Dikarya</taxon>
        <taxon>Ascomycota</taxon>
        <taxon>Pezizomycotina</taxon>
        <taxon>Dothideomycetes</taxon>
        <taxon>Pleosporomycetidae</taxon>
        <taxon>Pleosporales</taxon>
        <taxon>Pleosporineae</taxon>
        <taxon>Cucurbitariaceae</taxon>
        <taxon>Cucurbitaria</taxon>
    </lineage>
</organism>